<keyword evidence="7 8" id="KW-0472">Membrane</keyword>
<name>A0A5N5QLL0_9AGAM</name>
<comment type="caution">
    <text evidence="9">The sequence shown here is derived from an EMBL/GenBank/DDBJ whole genome shotgun (WGS) entry which is preliminary data.</text>
</comment>
<dbReference type="InterPro" id="IPR008688">
    <property type="entry name" value="ATP_synth_Bsub_B/MI25"/>
</dbReference>
<dbReference type="OrthoDB" id="67388at2759"/>
<evidence type="ECO:0000256" key="8">
    <source>
        <dbReference type="RuleBase" id="RU368017"/>
    </source>
</evidence>
<organism evidence="9 10">
    <name type="scientific">Ceratobasidium theobromae</name>
    <dbReference type="NCBI Taxonomy" id="1582974"/>
    <lineage>
        <taxon>Eukaryota</taxon>
        <taxon>Fungi</taxon>
        <taxon>Dikarya</taxon>
        <taxon>Basidiomycota</taxon>
        <taxon>Agaricomycotina</taxon>
        <taxon>Agaricomycetes</taxon>
        <taxon>Cantharellales</taxon>
        <taxon>Ceratobasidiaceae</taxon>
        <taxon>Ceratobasidium</taxon>
    </lineage>
</organism>
<dbReference type="GO" id="GO:0046933">
    <property type="term" value="F:proton-transporting ATP synthase activity, rotational mechanism"/>
    <property type="evidence" value="ECO:0007669"/>
    <property type="project" value="TreeGrafter"/>
</dbReference>
<keyword evidence="1 8" id="KW-0813">Transport</keyword>
<accession>A0A5N5QLL0</accession>
<dbReference type="GO" id="GO:0045259">
    <property type="term" value="C:proton-transporting ATP synthase complex"/>
    <property type="evidence" value="ECO:0007669"/>
    <property type="project" value="UniProtKB-KW"/>
</dbReference>
<reference evidence="9 10" key="1">
    <citation type="journal article" date="2019" name="Fungal Biol. Biotechnol.">
        <title>Draft genome sequence of fastidious pathogen Ceratobasidium theobromae, which causes vascular-streak dieback in Theobroma cacao.</title>
        <authorList>
            <person name="Ali S.S."/>
            <person name="Asman A."/>
            <person name="Shao J."/>
            <person name="Firmansyah A.P."/>
            <person name="Susilo A.W."/>
            <person name="Rosmana A."/>
            <person name="McMahon P."/>
            <person name="Junaid M."/>
            <person name="Guest D."/>
            <person name="Kheng T.Y."/>
            <person name="Meinhardt L.W."/>
            <person name="Bailey B.A."/>
        </authorList>
    </citation>
    <scope>NUCLEOTIDE SEQUENCE [LARGE SCALE GENOMIC DNA]</scope>
    <source>
        <strain evidence="9 10">CT2</strain>
    </source>
</reference>
<dbReference type="PANTHER" id="PTHR12733">
    <property type="entry name" value="MITOCHONDRIAL ATP SYNTHASE B CHAIN"/>
    <property type="match status" value="1"/>
</dbReference>
<evidence type="ECO:0000256" key="2">
    <source>
        <dbReference type="ARBA" id="ARBA00022547"/>
    </source>
</evidence>
<evidence type="ECO:0000256" key="6">
    <source>
        <dbReference type="ARBA" id="ARBA00023128"/>
    </source>
</evidence>
<keyword evidence="10" id="KW-1185">Reference proteome</keyword>
<dbReference type="InterPro" id="IPR013837">
    <property type="entry name" value="ATP_synth_F0_suB"/>
</dbReference>
<comment type="subunit">
    <text evidence="8">F-type ATPases have 2 components, CF(1) - the catalytic core - and CF(0) - the membrane proton channel. In yeast, the dimeric form of ATP synthase consists of 17 polypeptides: alpha, beta, gamma, delta, epsilon, 4 (B), 5 (OSCP), 6 (A), 8, 9 (C), d, E (Tim11), f, g, h, i/j and k.</text>
</comment>
<dbReference type="PANTHER" id="PTHR12733:SF3">
    <property type="entry name" value="ATP SYNTHASE F(0) COMPLEX SUBUNIT B1, MITOCHONDRIAL"/>
    <property type="match status" value="1"/>
</dbReference>
<evidence type="ECO:0000256" key="3">
    <source>
        <dbReference type="ARBA" id="ARBA00022781"/>
    </source>
</evidence>
<evidence type="ECO:0000256" key="1">
    <source>
        <dbReference type="ARBA" id="ARBA00022448"/>
    </source>
</evidence>
<keyword evidence="5 8" id="KW-0406">Ion transport</keyword>
<dbReference type="FunFam" id="1.20.5.2210:FF:000002">
    <property type="entry name" value="ATP synthase subunit 4 mitochondrial"/>
    <property type="match status" value="1"/>
</dbReference>
<dbReference type="Proteomes" id="UP000383932">
    <property type="component" value="Unassembled WGS sequence"/>
</dbReference>
<comment type="subcellular location">
    <subcellularLocation>
        <location evidence="8">Mitochondrion</location>
    </subcellularLocation>
    <subcellularLocation>
        <location evidence="8">Mitochondrion inner membrane</location>
    </subcellularLocation>
</comment>
<dbReference type="AlphaFoldDB" id="A0A5N5QLL0"/>
<keyword evidence="2 8" id="KW-0138">CF(0)</keyword>
<keyword evidence="4 8" id="KW-0999">Mitochondrion inner membrane</keyword>
<keyword evidence="3 8" id="KW-0375">Hydrogen ion transport</keyword>
<dbReference type="SUPFAM" id="SSF161060">
    <property type="entry name" value="ATP synthase B chain-like"/>
    <property type="match status" value="1"/>
</dbReference>
<gene>
    <name evidence="9" type="ORF">CTheo_4021</name>
</gene>
<dbReference type="Pfam" id="PF05405">
    <property type="entry name" value="Mt_ATP-synt_B"/>
    <property type="match status" value="1"/>
</dbReference>
<dbReference type="EMBL" id="SSOP01000061">
    <property type="protein sequence ID" value="KAB5592554.1"/>
    <property type="molecule type" value="Genomic_DNA"/>
</dbReference>
<evidence type="ECO:0000256" key="4">
    <source>
        <dbReference type="ARBA" id="ARBA00022792"/>
    </source>
</evidence>
<evidence type="ECO:0000256" key="7">
    <source>
        <dbReference type="ARBA" id="ARBA00023136"/>
    </source>
</evidence>
<evidence type="ECO:0000313" key="10">
    <source>
        <dbReference type="Proteomes" id="UP000383932"/>
    </source>
</evidence>
<keyword evidence="6 8" id="KW-0496">Mitochondrion</keyword>
<comment type="function">
    <text evidence="8">Subunit b, of the mitochondrial membrane ATP synthase complex (F(1)F(0) ATP synthase or Complex V) that produces ATP from ADP in the presence of a proton gradient across the membrane which is generated by electron transport complexes of the respiratory chain. ATP synthase complex consist of a soluble F(1) head domain - the catalytic core - and a membrane F(1) domain - the membrane proton channel. These two domains are linked by a central stalk rotating inside the F(1) region and a stationary peripheral stalk. During catalysis, ATP synthesis in the catalytic domain of F(1) is coupled via a rotary mechanism of the central stalk subunits to proton translocation. In vivo, can only synthesize ATP although its ATP hydrolase activity can be activated artificially in vitro. Part of the complex F(0) domain. Part of the complex F(0) domain and the peripheric stalk, which acts as a stator to hold the catalytic alpha(3)beta(3) subcomplex and subunit a/ATP6 static relative to the rotary elements.</text>
</comment>
<comment type="similarity">
    <text evidence="8">Belongs to the eukaryotic ATPase B chain family.</text>
</comment>
<evidence type="ECO:0000256" key="5">
    <source>
        <dbReference type="ARBA" id="ARBA00023065"/>
    </source>
</evidence>
<protein>
    <recommendedName>
        <fullName evidence="8">ATP synthase subunit 4</fullName>
    </recommendedName>
</protein>
<evidence type="ECO:0000313" key="9">
    <source>
        <dbReference type="EMBL" id="KAB5592554.1"/>
    </source>
</evidence>
<dbReference type="GO" id="GO:0005743">
    <property type="term" value="C:mitochondrial inner membrane"/>
    <property type="evidence" value="ECO:0007669"/>
    <property type="project" value="UniProtKB-SubCell"/>
</dbReference>
<proteinExistence type="inferred from homology"/>
<dbReference type="Gene3D" id="1.20.5.2210">
    <property type="match status" value="1"/>
</dbReference>
<sequence length="246" mass="26983">MASRIAVQSLRGSSSILRRQAGTIPRLCTVPRIALTRQLSDASRPPPEQRANALIDALPGNSLISKTGTVVLGTSVAAAAISQELYVVNEETVVLVGTLIIFTLIGRALKDPYREWAEGHISRIRNILNSTRKEHTQAVAARIDAVEQMKDVVDVTKGLFALSKETAKLEHDAFIQRQKVALAAEVKSVLDSWVRFEQQEKESEQAELAKTVIERVTKSLTDAKNQQDILNNAIAEVEQLVKAKAI</sequence>